<evidence type="ECO:0000313" key="3">
    <source>
        <dbReference type="Proteomes" id="UP000292160"/>
    </source>
</evidence>
<keyword evidence="3" id="KW-1185">Reference proteome</keyword>
<feature type="transmembrane region" description="Helical" evidence="1">
    <location>
        <begin position="53"/>
        <end position="73"/>
    </location>
</feature>
<dbReference type="RefSeq" id="YP_010082879.1">
    <property type="nucleotide sequence ID" value="NC_055035.1"/>
</dbReference>
<sequence>MVIMDNNIEYLIQKSENIVSEANSDKPVGFHLVFGLASTIIIGCFIPKNYNYILLWLVLLIIFIIFSFIWYHLCYIITVNNYKEYRYAKRVLNIYYKQEEEKYKYKEEQETKIYIDICKHYLKQQGGKI</sequence>
<dbReference type="EMBL" id="MK554696">
    <property type="protein sequence ID" value="QBJ04161.1"/>
    <property type="molecule type" value="Genomic_DNA"/>
</dbReference>
<accession>A0A481W6X1</accession>
<name>A0A481W6X1_9CAUD</name>
<organism evidence="2 3">
    <name type="scientific">Fusobacterium phage Fnu1</name>
    <dbReference type="NCBI Taxonomy" id="2530024"/>
    <lineage>
        <taxon>Viruses</taxon>
        <taxon>Duplodnaviria</taxon>
        <taxon>Heunggongvirae</taxon>
        <taxon>Uroviricota</taxon>
        <taxon>Caudoviricetes</taxon>
        <taxon>Latrobevirus</taxon>
        <taxon>Latrobevirus FNU1</taxon>
    </lineage>
</organism>
<dbReference type="KEGG" id="vg:65071887"/>
<evidence type="ECO:0000256" key="1">
    <source>
        <dbReference type="SAM" id="Phobius"/>
    </source>
</evidence>
<keyword evidence="1" id="KW-1133">Transmembrane helix</keyword>
<proteinExistence type="predicted"/>
<feature type="transmembrane region" description="Helical" evidence="1">
    <location>
        <begin position="28"/>
        <end position="46"/>
    </location>
</feature>
<dbReference type="Proteomes" id="UP000292160">
    <property type="component" value="Segment"/>
</dbReference>
<dbReference type="GeneID" id="65071887"/>
<protein>
    <submittedName>
        <fullName evidence="2">Uncharacterized protein</fullName>
    </submittedName>
</protein>
<evidence type="ECO:0000313" key="2">
    <source>
        <dbReference type="EMBL" id="QBJ04161.1"/>
    </source>
</evidence>
<keyword evidence="1" id="KW-0472">Membrane</keyword>
<keyword evidence="1" id="KW-0812">Transmembrane</keyword>
<reference evidence="2 3" key="1">
    <citation type="submission" date="2019-02" db="EMBL/GenBank/DDBJ databases">
        <title>Genomic, morphological and functional characterisation of novel bacteriophage Fnu1 capable of disrupt Fusobacterium nucleatum biofilm.</title>
        <authorList>
            <person name="Kabwe M."/>
            <person name="Brown T.L."/>
            <person name="Dashper S."/>
            <person name="Speirs L."/>
            <person name="Ku H."/>
            <person name="Petrovski S."/>
            <person name="Chan H.T."/>
            <person name="Lock P."/>
            <person name="Tucci J."/>
        </authorList>
    </citation>
    <scope>NUCLEOTIDE SEQUENCE [LARGE SCALE GENOMIC DNA]</scope>
</reference>